<dbReference type="SMART" id="SM01294">
    <property type="entry name" value="PKS_PP_betabranch"/>
    <property type="match status" value="1"/>
</dbReference>
<dbReference type="PANTHER" id="PTHR43775:SF51">
    <property type="entry name" value="INACTIVE PHENOLPHTHIOCEROL SYNTHESIS POLYKETIDE SYNTHASE TYPE I PKS1-RELATED"/>
    <property type="match status" value="1"/>
</dbReference>
<dbReference type="InterPro" id="IPR020806">
    <property type="entry name" value="PKS_PP-bd"/>
</dbReference>
<dbReference type="EMBL" id="JAFMOF010000004">
    <property type="protein sequence ID" value="MBO0656343.1"/>
    <property type="molecule type" value="Genomic_DNA"/>
</dbReference>
<feature type="domain" description="Carrier" evidence="6">
    <location>
        <begin position="100"/>
        <end position="175"/>
    </location>
</feature>
<sequence length="274" mass="28946">MTGHLTGGDLARAGRAGRSLTTEHGLALFDRALAHGASHLLPTHLDLAALRAGADGADAIPALLRGLVGPPVRRTAEKAPGTRESTADRLARLPERERRRALTELVRAHAAGVLGHSTPAAIGAERPFREVGFDSLTAVELRNRLASATGLRLPATLAFDHPTPGELAEYLLTRLPVAPSAAPARDVRDVLTQVERLTERLDSLIEEEGDPALLGERLQALVRRLGALGGRTAASSKNDSTVDSGTTDSPVADRIDRASADDLFDFIDNELGVS</sequence>
<evidence type="ECO:0000256" key="3">
    <source>
        <dbReference type="ARBA" id="ARBA00022679"/>
    </source>
</evidence>
<dbReference type="Proteomes" id="UP000664781">
    <property type="component" value="Unassembled WGS sequence"/>
</dbReference>
<feature type="region of interest" description="Disordered" evidence="5">
    <location>
        <begin position="231"/>
        <end position="252"/>
    </location>
</feature>
<keyword evidence="1" id="KW-0596">Phosphopantetheine</keyword>
<evidence type="ECO:0000256" key="1">
    <source>
        <dbReference type="ARBA" id="ARBA00022450"/>
    </source>
</evidence>
<dbReference type="PROSITE" id="PS50075">
    <property type="entry name" value="CARRIER"/>
    <property type="match status" value="1"/>
</dbReference>
<evidence type="ECO:0000259" key="6">
    <source>
        <dbReference type="PROSITE" id="PS50075"/>
    </source>
</evidence>
<reference evidence="7" key="1">
    <citation type="submission" date="2021-03" db="EMBL/GenBank/DDBJ databases">
        <title>Streptomyces strains.</title>
        <authorList>
            <person name="Lund M.B."/>
            <person name="Toerring T."/>
        </authorList>
    </citation>
    <scope>NUCLEOTIDE SEQUENCE</scope>
    <source>
        <strain evidence="7">JCM 4242</strain>
    </source>
</reference>
<dbReference type="PROSITE" id="PS00012">
    <property type="entry name" value="PHOSPHOPANTETHEINE"/>
    <property type="match status" value="1"/>
</dbReference>
<evidence type="ECO:0000256" key="2">
    <source>
        <dbReference type="ARBA" id="ARBA00022553"/>
    </source>
</evidence>
<keyword evidence="3" id="KW-0808">Transferase</keyword>
<feature type="compositionally biased region" description="Polar residues" evidence="5">
    <location>
        <begin position="233"/>
        <end position="249"/>
    </location>
</feature>
<evidence type="ECO:0000256" key="4">
    <source>
        <dbReference type="ARBA" id="ARBA00023268"/>
    </source>
</evidence>
<organism evidence="7 8">
    <name type="scientific">Streptomyces triculaminicus</name>
    <dbReference type="NCBI Taxonomy" id="2816232"/>
    <lineage>
        <taxon>Bacteria</taxon>
        <taxon>Bacillati</taxon>
        <taxon>Actinomycetota</taxon>
        <taxon>Actinomycetes</taxon>
        <taxon>Kitasatosporales</taxon>
        <taxon>Streptomycetaceae</taxon>
        <taxon>Streptomyces</taxon>
    </lineage>
</organism>
<evidence type="ECO:0000313" key="8">
    <source>
        <dbReference type="Proteomes" id="UP000664781"/>
    </source>
</evidence>
<keyword evidence="4" id="KW-0511">Multifunctional enzyme</keyword>
<dbReference type="PANTHER" id="PTHR43775">
    <property type="entry name" value="FATTY ACID SYNTHASE"/>
    <property type="match status" value="1"/>
</dbReference>
<protein>
    <recommendedName>
        <fullName evidence="6">Carrier domain-containing protein</fullName>
    </recommendedName>
</protein>
<gene>
    <name evidence="7" type="ORF">J1792_27310</name>
</gene>
<name>A0A939FTC4_9ACTN</name>
<keyword evidence="8" id="KW-1185">Reference proteome</keyword>
<dbReference type="AlphaFoldDB" id="A0A939FTC4"/>
<dbReference type="Pfam" id="PF00550">
    <property type="entry name" value="PP-binding"/>
    <property type="match status" value="1"/>
</dbReference>
<dbReference type="GO" id="GO:0031177">
    <property type="term" value="F:phosphopantetheine binding"/>
    <property type="evidence" value="ECO:0007669"/>
    <property type="project" value="InterPro"/>
</dbReference>
<dbReference type="GO" id="GO:0006633">
    <property type="term" value="P:fatty acid biosynthetic process"/>
    <property type="evidence" value="ECO:0007669"/>
    <property type="project" value="TreeGrafter"/>
</dbReference>
<evidence type="ECO:0000313" key="7">
    <source>
        <dbReference type="EMBL" id="MBO0656343.1"/>
    </source>
</evidence>
<keyword evidence="2" id="KW-0597">Phosphoprotein</keyword>
<dbReference type="GO" id="GO:0004312">
    <property type="term" value="F:fatty acid synthase activity"/>
    <property type="evidence" value="ECO:0007669"/>
    <property type="project" value="TreeGrafter"/>
</dbReference>
<dbReference type="InterPro" id="IPR009081">
    <property type="entry name" value="PP-bd_ACP"/>
</dbReference>
<dbReference type="SUPFAM" id="SSF47336">
    <property type="entry name" value="ACP-like"/>
    <property type="match status" value="1"/>
</dbReference>
<dbReference type="GO" id="GO:0017000">
    <property type="term" value="P:antibiotic biosynthetic process"/>
    <property type="evidence" value="ECO:0007669"/>
    <property type="project" value="UniProtKB-ARBA"/>
</dbReference>
<evidence type="ECO:0000256" key="5">
    <source>
        <dbReference type="SAM" id="MobiDB-lite"/>
    </source>
</evidence>
<accession>A0A939FTC4</accession>
<dbReference type="InterPro" id="IPR036736">
    <property type="entry name" value="ACP-like_sf"/>
</dbReference>
<dbReference type="InterPro" id="IPR006162">
    <property type="entry name" value="Ppantetheine_attach_site"/>
</dbReference>
<dbReference type="InterPro" id="IPR050091">
    <property type="entry name" value="PKS_NRPS_Biosynth_Enz"/>
</dbReference>
<dbReference type="SMART" id="SM00823">
    <property type="entry name" value="PKS_PP"/>
    <property type="match status" value="1"/>
</dbReference>
<dbReference type="FunFam" id="1.10.1200.10:FF:000007">
    <property type="entry name" value="Probable polyketide synthase pks17"/>
    <property type="match status" value="1"/>
</dbReference>
<proteinExistence type="predicted"/>
<dbReference type="Gene3D" id="1.10.1200.10">
    <property type="entry name" value="ACP-like"/>
    <property type="match status" value="1"/>
</dbReference>
<dbReference type="Gene3D" id="3.40.50.720">
    <property type="entry name" value="NAD(P)-binding Rossmann-like Domain"/>
    <property type="match status" value="1"/>
</dbReference>
<comment type="caution">
    <text evidence="7">The sequence shown here is derived from an EMBL/GenBank/DDBJ whole genome shotgun (WGS) entry which is preliminary data.</text>
</comment>